<dbReference type="OrthoDB" id="287274at2759"/>
<keyword evidence="4" id="KW-1185">Reference proteome</keyword>
<dbReference type="InterPro" id="IPR036882">
    <property type="entry name" value="Alba-like_dom_sf"/>
</dbReference>
<organism evidence="3 4">
    <name type="scientific">Pseudocohnilembus persalinus</name>
    <name type="common">Ciliate</name>
    <dbReference type="NCBI Taxonomy" id="266149"/>
    <lineage>
        <taxon>Eukaryota</taxon>
        <taxon>Sar</taxon>
        <taxon>Alveolata</taxon>
        <taxon>Ciliophora</taxon>
        <taxon>Intramacronucleata</taxon>
        <taxon>Oligohymenophorea</taxon>
        <taxon>Scuticociliatia</taxon>
        <taxon>Philasterida</taxon>
        <taxon>Pseudocohnilembidae</taxon>
        <taxon>Pseudocohnilembus</taxon>
    </lineage>
</organism>
<dbReference type="InterPro" id="IPR002775">
    <property type="entry name" value="DNA/RNA-bd_Alba-like"/>
</dbReference>
<dbReference type="Pfam" id="PF01918">
    <property type="entry name" value="Alba"/>
    <property type="match status" value="1"/>
</dbReference>
<name>A0A0V0QMA0_PSEPJ</name>
<keyword evidence="1" id="KW-0694">RNA-binding</keyword>
<dbReference type="Proteomes" id="UP000054937">
    <property type="component" value="Unassembled WGS sequence"/>
</dbReference>
<feature type="domain" description="DNA/RNA-binding protein Alba-like" evidence="2">
    <location>
        <begin position="67"/>
        <end position="129"/>
    </location>
</feature>
<protein>
    <recommendedName>
        <fullName evidence="2">DNA/RNA-binding protein Alba-like domain-containing protein</fullName>
    </recommendedName>
</protein>
<dbReference type="SUPFAM" id="SSF82704">
    <property type="entry name" value="AlbA-like"/>
    <property type="match status" value="1"/>
</dbReference>
<sequence>MDKSEQDKQNIISQDLKIDKISPDQKNLEEKLKQLQQLKQGNKNKDKSQNSFQIVKKKAFHRKPAYNEIYIKNKTNISVYIKRAHELIQKGVKIIVLHGLTAAIPKCVKVAINLTEQYSDLNYKVDTTTEITQIEKIQNNNGQKNNNEIKEKEQIKDEEKEIDIEKLDDFGLDVNFDKQLDQDSNNIVYRTGIRIILSKDLDF</sequence>
<dbReference type="InParanoid" id="A0A0V0QMA0"/>
<gene>
    <name evidence="3" type="ORF">PPERSA_09256</name>
</gene>
<evidence type="ECO:0000313" key="4">
    <source>
        <dbReference type="Proteomes" id="UP000054937"/>
    </source>
</evidence>
<evidence type="ECO:0000256" key="1">
    <source>
        <dbReference type="ARBA" id="ARBA00022884"/>
    </source>
</evidence>
<evidence type="ECO:0000259" key="2">
    <source>
        <dbReference type="Pfam" id="PF01918"/>
    </source>
</evidence>
<dbReference type="GO" id="GO:0003723">
    <property type="term" value="F:RNA binding"/>
    <property type="evidence" value="ECO:0007669"/>
    <property type="project" value="UniProtKB-KW"/>
</dbReference>
<comment type="caution">
    <text evidence="3">The sequence shown here is derived from an EMBL/GenBank/DDBJ whole genome shotgun (WGS) entry which is preliminary data.</text>
</comment>
<evidence type="ECO:0000313" key="3">
    <source>
        <dbReference type="EMBL" id="KRX03244.1"/>
    </source>
</evidence>
<dbReference type="AlphaFoldDB" id="A0A0V0QMA0"/>
<reference evidence="3 4" key="1">
    <citation type="journal article" date="2015" name="Sci. Rep.">
        <title>Genome of the facultative scuticociliatosis pathogen Pseudocohnilembus persalinus provides insight into its virulence through horizontal gene transfer.</title>
        <authorList>
            <person name="Xiong J."/>
            <person name="Wang G."/>
            <person name="Cheng J."/>
            <person name="Tian M."/>
            <person name="Pan X."/>
            <person name="Warren A."/>
            <person name="Jiang C."/>
            <person name="Yuan D."/>
            <person name="Miao W."/>
        </authorList>
    </citation>
    <scope>NUCLEOTIDE SEQUENCE [LARGE SCALE GENOMIC DNA]</scope>
    <source>
        <strain evidence="3">36N120E</strain>
    </source>
</reference>
<dbReference type="EMBL" id="LDAU01000140">
    <property type="protein sequence ID" value="KRX03244.1"/>
    <property type="molecule type" value="Genomic_DNA"/>
</dbReference>
<proteinExistence type="predicted"/>
<dbReference type="Gene3D" id="3.30.110.20">
    <property type="entry name" value="Alba-like domain"/>
    <property type="match status" value="1"/>
</dbReference>
<accession>A0A0V0QMA0</accession>